<dbReference type="GO" id="GO:0005634">
    <property type="term" value="C:nucleus"/>
    <property type="evidence" value="ECO:0007669"/>
    <property type="project" value="UniProtKB-SubCell"/>
</dbReference>
<dbReference type="GO" id="GO:0042796">
    <property type="term" value="P:snRNA transcription by RNA polymerase III"/>
    <property type="evidence" value="ECO:0007669"/>
    <property type="project" value="TreeGrafter"/>
</dbReference>
<accession>A0AAW2YEF2</accession>
<feature type="coiled-coil region" evidence="6">
    <location>
        <begin position="238"/>
        <end position="265"/>
    </location>
</feature>
<dbReference type="InterPro" id="IPR001005">
    <property type="entry name" value="SANT/Myb"/>
</dbReference>
<protein>
    <submittedName>
        <fullName evidence="10">Myb-like protein L</fullName>
    </submittedName>
</protein>
<gene>
    <name evidence="10" type="ORF">Slati_0304800</name>
</gene>
<feature type="domain" description="Myb-like" evidence="8">
    <location>
        <begin position="513"/>
        <end position="564"/>
    </location>
</feature>
<keyword evidence="3" id="KW-0238">DNA-binding</keyword>
<feature type="region of interest" description="Disordered" evidence="7">
    <location>
        <begin position="647"/>
        <end position="796"/>
    </location>
</feature>
<dbReference type="SMART" id="SM00717">
    <property type="entry name" value="SANT"/>
    <property type="match status" value="5"/>
</dbReference>
<feature type="domain" description="Myb-like" evidence="8">
    <location>
        <begin position="407"/>
        <end position="459"/>
    </location>
</feature>
<feature type="compositionally biased region" description="Basic and acidic residues" evidence="7">
    <location>
        <begin position="760"/>
        <end position="781"/>
    </location>
</feature>
<feature type="domain" description="Myb-like" evidence="8">
    <location>
        <begin position="308"/>
        <end position="406"/>
    </location>
</feature>
<feature type="region of interest" description="Disordered" evidence="7">
    <location>
        <begin position="1026"/>
        <end position="1064"/>
    </location>
</feature>
<feature type="region of interest" description="Disordered" evidence="7">
    <location>
        <begin position="1"/>
        <end position="20"/>
    </location>
</feature>
<dbReference type="Pfam" id="PF00249">
    <property type="entry name" value="Myb_DNA-binding"/>
    <property type="match status" value="4"/>
</dbReference>
<feature type="region of interest" description="Disordered" evidence="7">
    <location>
        <begin position="853"/>
        <end position="874"/>
    </location>
</feature>
<dbReference type="PANTHER" id="PTHR46621">
    <property type="entry name" value="SNRNA-ACTIVATING PROTEIN COMPLEX SUBUNIT 4"/>
    <property type="match status" value="1"/>
</dbReference>
<comment type="subcellular location">
    <subcellularLocation>
        <location evidence="1">Nucleus</location>
    </subcellularLocation>
</comment>
<proteinExistence type="predicted"/>
<dbReference type="GO" id="GO:0001006">
    <property type="term" value="F:RNA polymerase III type 3 promoter sequence-specific DNA binding"/>
    <property type="evidence" value="ECO:0007669"/>
    <property type="project" value="TreeGrafter"/>
</dbReference>
<evidence type="ECO:0000256" key="5">
    <source>
        <dbReference type="ARBA" id="ARBA00023242"/>
    </source>
</evidence>
<organism evidence="10">
    <name type="scientific">Sesamum latifolium</name>
    <dbReference type="NCBI Taxonomy" id="2727402"/>
    <lineage>
        <taxon>Eukaryota</taxon>
        <taxon>Viridiplantae</taxon>
        <taxon>Streptophyta</taxon>
        <taxon>Embryophyta</taxon>
        <taxon>Tracheophyta</taxon>
        <taxon>Spermatophyta</taxon>
        <taxon>Magnoliopsida</taxon>
        <taxon>eudicotyledons</taxon>
        <taxon>Gunneridae</taxon>
        <taxon>Pentapetalae</taxon>
        <taxon>asterids</taxon>
        <taxon>lamiids</taxon>
        <taxon>Lamiales</taxon>
        <taxon>Pedaliaceae</taxon>
        <taxon>Sesamum</taxon>
    </lineage>
</organism>
<dbReference type="InterPro" id="IPR051575">
    <property type="entry name" value="Myb-like_DNA-bd"/>
</dbReference>
<dbReference type="PANTHER" id="PTHR46621:SF1">
    <property type="entry name" value="SNRNA-ACTIVATING PROTEIN COMPLEX SUBUNIT 4"/>
    <property type="match status" value="1"/>
</dbReference>
<dbReference type="CDD" id="cd00167">
    <property type="entry name" value="SANT"/>
    <property type="match status" value="3"/>
</dbReference>
<dbReference type="GO" id="GO:0000978">
    <property type="term" value="F:RNA polymerase II cis-regulatory region sequence-specific DNA binding"/>
    <property type="evidence" value="ECO:0007669"/>
    <property type="project" value="TreeGrafter"/>
</dbReference>
<dbReference type="PROSITE" id="PS50090">
    <property type="entry name" value="MYB_LIKE"/>
    <property type="match status" value="5"/>
</dbReference>
<dbReference type="AlphaFoldDB" id="A0AAW2YEF2"/>
<dbReference type="InterPro" id="IPR017930">
    <property type="entry name" value="Myb_dom"/>
</dbReference>
<name>A0AAW2YEF2_9LAMI</name>
<dbReference type="EMBL" id="JACGWN010000001">
    <property type="protein sequence ID" value="KAL0464172.1"/>
    <property type="molecule type" value="Genomic_DNA"/>
</dbReference>
<sequence length="1234" mass="137685">MPSFNEEFSDTDSDDGFDEDMEALKRACQLTEENHIDHQLQLPSSTGMAATEVAGVSASEEAESDEEGEDDLQLVRSIQKRFAVSMDMEEEPLTMKPLCTLPPDWSDNDDCEDDYETLRAIQRRFAAYNDGGLKDNLEDFVHRPVQVGATIIDSEKETSDSFPERTNAREGFLNCVDKNEPTGQKSEACDDVGRLPSDLAEWNGPGIDDVVGLPLKSSHFPKSAVAFVDAIKKNRSCQKLIRSKMMQMEARIEELKKLMELVKILRDFQDGNGGSSGQLNDQKIPAVSKGPSENLQVANYKEALATFAVSVSRVKWSKEESENLVKGVRQQFQGMLLQRSVDLLSEADGSYDSSNVDSVMLSIKDIDITPERIRLFLPKVNWEQLAAMYLPGRSGAECQARFLNFEDPLINHNPWTAMEDKNLLHIVQQKGLSNWIDIAASLRTNRTPCQCLARYQRSLNASILKREWTKDEDNQLRSAVETFGESNWQLVASVMEGRTGTQCSNRWLKTLHPARQRVGKWTPEEDKRLKVAVTLFGPRTWKKVARCVPGRTQVQCRERWVNCLDPSLNMSKWTEEEDSKLEAAIAEHGYCWSKVAACIPHRTDNQCWRRWKVLFPNEVPLHEAARKIQKAALISNFVDRESEKPALGPSDFVLPEPHRITGSENVDPSRRKKRRSRWRKADELAEEDAPSGDICSEQAPRLTNGSEVDHAQGRSTRKKGRGTNSRSVKKAAGSSSYSDLSPCPDANVKPESVDGAPAERAVRQGERATEPDSEQCEHSNPTEEFLQPTPSCPNLPRITVAAELGGHDATESTKVSKLHPRRRLGKIVGGVPETLPKQVGDATISKTNKISVKEKKKQNDATNDHASSFPDSASLMDIRKEMEAVGRIKARKRKRTEGGHCVSLDVDPSVDLVPAHLQTNRDVHGDGSLEVLGYKSSSCQVEVVPDQHVRSNTACAVSGNLHDSAISSERDGELQHTENAIMVSETEVDNDTLGSFLLKSGADRTKFSSAKVDKLLRKVKKTSQVHSNSRAANISVSNRLKRRRLRNGTETSVEAGSRNEDEAHPNQILEAEPGDDTTLANFYNKGTLSGGVEIVVASTAVASSRDWSSNLEAQFRKKIDTLSKVNQKNFICLGYGKEEEPLTRMMFFRVLSKYLMDAAVREAEHLDWAMRLRVAMIKLPKYLILSSGTKGLQLSDNRAPKEVSITLLSCYVRVMIHLKTGHLINLEQENLSDK</sequence>
<comment type="caution">
    <text evidence="10">The sequence shown here is derived from an EMBL/GenBank/DDBJ whole genome shotgun (WGS) entry which is preliminary data.</text>
</comment>
<evidence type="ECO:0000259" key="8">
    <source>
        <dbReference type="PROSITE" id="PS50090"/>
    </source>
</evidence>
<dbReference type="FunFam" id="1.10.10.60:FF:000016">
    <property type="entry name" value="Transcriptional activator Myb isoform A"/>
    <property type="match status" value="1"/>
</dbReference>
<feature type="region of interest" description="Disordered" evidence="7">
    <location>
        <begin position="50"/>
        <end position="71"/>
    </location>
</feature>
<dbReference type="GO" id="GO:0042795">
    <property type="term" value="P:snRNA transcription by RNA polymerase II"/>
    <property type="evidence" value="ECO:0007669"/>
    <property type="project" value="TreeGrafter"/>
</dbReference>
<feature type="compositionally biased region" description="Polar residues" evidence="7">
    <location>
        <begin position="1026"/>
        <end position="1038"/>
    </location>
</feature>
<dbReference type="PROSITE" id="PS51294">
    <property type="entry name" value="HTH_MYB"/>
    <property type="match status" value="3"/>
</dbReference>
<evidence type="ECO:0000256" key="4">
    <source>
        <dbReference type="ARBA" id="ARBA00023163"/>
    </source>
</evidence>
<evidence type="ECO:0000259" key="9">
    <source>
        <dbReference type="PROSITE" id="PS51294"/>
    </source>
</evidence>
<evidence type="ECO:0000256" key="2">
    <source>
        <dbReference type="ARBA" id="ARBA00023015"/>
    </source>
</evidence>
<feature type="compositionally biased region" description="Acidic residues" evidence="7">
    <location>
        <begin position="7"/>
        <end position="20"/>
    </location>
</feature>
<feature type="domain" description="Myb-like" evidence="8">
    <location>
        <begin position="460"/>
        <end position="511"/>
    </location>
</feature>
<feature type="compositionally biased region" description="Basic and acidic residues" evidence="7">
    <location>
        <begin position="853"/>
        <end position="863"/>
    </location>
</feature>
<dbReference type="InterPro" id="IPR009057">
    <property type="entry name" value="Homeodomain-like_sf"/>
</dbReference>
<reference evidence="10" key="1">
    <citation type="submission" date="2020-06" db="EMBL/GenBank/DDBJ databases">
        <authorList>
            <person name="Li T."/>
            <person name="Hu X."/>
            <person name="Zhang T."/>
            <person name="Song X."/>
            <person name="Zhang H."/>
            <person name="Dai N."/>
            <person name="Sheng W."/>
            <person name="Hou X."/>
            <person name="Wei L."/>
        </authorList>
    </citation>
    <scope>NUCLEOTIDE SEQUENCE</scope>
    <source>
        <strain evidence="10">KEN1</strain>
        <tissue evidence="10">Leaf</tissue>
    </source>
</reference>
<evidence type="ECO:0000313" key="10">
    <source>
        <dbReference type="EMBL" id="KAL0464172.1"/>
    </source>
</evidence>
<keyword evidence="2" id="KW-0805">Transcription regulation</keyword>
<feature type="domain" description="HTH myb-type" evidence="9">
    <location>
        <begin position="460"/>
        <end position="515"/>
    </location>
</feature>
<evidence type="ECO:0000256" key="7">
    <source>
        <dbReference type="SAM" id="MobiDB-lite"/>
    </source>
</evidence>
<evidence type="ECO:0000256" key="1">
    <source>
        <dbReference type="ARBA" id="ARBA00004123"/>
    </source>
</evidence>
<evidence type="ECO:0000256" key="3">
    <source>
        <dbReference type="ARBA" id="ARBA00023125"/>
    </source>
</evidence>
<dbReference type="SUPFAM" id="SSF46689">
    <property type="entry name" value="Homeodomain-like"/>
    <property type="match status" value="3"/>
</dbReference>
<reference evidence="10" key="2">
    <citation type="journal article" date="2024" name="Plant">
        <title>Genomic evolution and insights into agronomic trait innovations of Sesamum species.</title>
        <authorList>
            <person name="Miao H."/>
            <person name="Wang L."/>
            <person name="Qu L."/>
            <person name="Liu H."/>
            <person name="Sun Y."/>
            <person name="Le M."/>
            <person name="Wang Q."/>
            <person name="Wei S."/>
            <person name="Zheng Y."/>
            <person name="Lin W."/>
            <person name="Duan Y."/>
            <person name="Cao H."/>
            <person name="Xiong S."/>
            <person name="Wang X."/>
            <person name="Wei L."/>
            <person name="Li C."/>
            <person name="Ma Q."/>
            <person name="Ju M."/>
            <person name="Zhao R."/>
            <person name="Li G."/>
            <person name="Mu C."/>
            <person name="Tian Q."/>
            <person name="Mei H."/>
            <person name="Zhang T."/>
            <person name="Gao T."/>
            <person name="Zhang H."/>
        </authorList>
    </citation>
    <scope>NUCLEOTIDE SEQUENCE</scope>
    <source>
        <strain evidence="10">KEN1</strain>
    </source>
</reference>
<dbReference type="GO" id="GO:0019185">
    <property type="term" value="C:snRNA-activating protein complex"/>
    <property type="evidence" value="ECO:0007669"/>
    <property type="project" value="TreeGrafter"/>
</dbReference>
<dbReference type="Gene3D" id="1.10.10.60">
    <property type="entry name" value="Homeodomain-like"/>
    <property type="match status" value="5"/>
</dbReference>
<keyword evidence="5" id="KW-0539">Nucleus</keyword>
<feature type="domain" description="Myb-like" evidence="8">
    <location>
        <begin position="565"/>
        <end position="615"/>
    </location>
</feature>
<keyword evidence="6" id="KW-0175">Coiled coil</keyword>
<keyword evidence="4" id="KW-0804">Transcription</keyword>
<feature type="domain" description="HTH myb-type" evidence="9">
    <location>
        <begin position="519"/>
        <end position="568"/>
    </location>
</feature>
<feature type="domain" description="HTH myb-type" evidence="9">
    <location>
        <begin position="572"/>
        <end position="619"/>
    </location>
</feature>
<evidence type="ECO:0000256" key="6">
    <source>
        <dbReference type="SAM" id="Coils"/>
    </source>
</evidence>
<feature type="compositionally biased region" description="Acidic residues" evidence="7">
    <location>
        <begin position="60"/>
        <end position="71"/>
    </location>
</feature>